<name>A0A9P5PDT9_9AGAR</name>
<dbReference type="EMBL" id="JADNRY010000148">
    <property type="protein sequence ID" value="KAF9063366.1"/>
    <property type="molecule type" value="Genomic_DNA"/>
</dbReference>
<evidence type="ECO:0000313" key="1">
    <source>
        <dbReference type="EMBL" id="KAF9063366.1"/>
    </source>
</evidence>
<feature type="non-terminal residue" evidence="1">
    <location>
        <position position="1"/>
    </location>
</feature>
<proteinExistence type="predicted"/>
<accession>A0A9P5PDT9</accession>
<comment type="caution">
    <text evidence="1">The sequence shown here is derived from an EMBL/GenBank/DDBJ whole genome shotgun (WGS) entry which is preliminary data.</text>
</comment>
<organism evidence="1 2">
    <name type="scientific">Rhodocollybia butyracea</name>
    <dbReference type="NCBI Taxonomy" id="206335"/>
    <lineage>
        <taxon>Eukaryota</taxon>
        <taxon>Fungi</taxon>
        <taxon>Dikarya</taxon>
        <taxon>Basidiomycota</taxon>
        <taxon>Agaricomycotina</taxon>
        <taxon>Agaricomycetes</taxon>
        <taxon>Agaricomycetidae</taxon>
        <taxon>Agaricales</taxon>
        <taxon>Marasmiineae</taxon>
        <taxon>Omphalotaceae</taxon>
        <taxon>Rhodocollybia</taxon>
    </lineage>
</organism>
<dbReference type="Proteomes" id="UP000772434">
    <property type="component" value="Unassembled WGS sequence"/>
</dbReference>
<gene>
    <name evidence="1" type="ORF">BDP27DRAFT_1232254</name>
</gene>
<protein>
    <submittedName>
        <fullName evidence="1">Uncharacterized protein</fullName>
    </submittedName>
</protein>
<dbReference type="AlphaFoldDB" id="A0A9P5PDT9"/>
<evidence type="ECO:0000313" key="2">
    <source>
        <dbReference type="Proteomes" id="UP000772434"/>
    </source>
</evidence>
<sequence length="55" mass="6613">KQDSQILLMHYLNRVHFDAPMTLLELELYHQMCNVIGRPGVLRLGVYLHYLHYRC</sequence>
<reference evidence="1" key="1">
    <citation type="submission" date="2020-11" db="EMBL/GenBank/DDBJ databases">
        <authorList>
            <consortium name="DOE Joint Genome Institute"/>
            <person name="Ahrendt S."/>
            <person name="Riley R."/>
            <person name="Andreopoulos W."/>
            <person name="Labutti K."/>
            <person name="Pangilinan J."/>
            <person name="Ruiz-Duenas F.J."/>
            <person name="Barrasa J.M."/>
            <person name="Sanchez-Garcia M."/>
            <person name="Camarero S."/>
            <person name="Miyauchi S."/>
            <person name="Serrano A."/>
            <person name="Linde D."/>
            <person name="Babiker R."/>
            <person name="Drula E."/>
            <person name="Ayuso-Fernandez I."/>
            <person name="Pacheco R."/>
            <person name="Padilla G."/>
            <person name="Ferreira P."/>
            <person name="Barriuso J."/>
            <person name="Kellner H."/>
            <person name="Castanera R."/>
            <person name="Alfaro M."/>
            <person name="Ramirez L."/>
            <person name="Pisabarro A.G."/>
            <person name="Kuo A."/>
            <person name="Tritt A."/>
            <person name="Lipzen A."/>
            <person name="He G."/>
            <person name="Yan M."/>
            <person name="Ng V."/>
            <person name="Cullen D."/>
            <person name="Martin F."/>
            <person name="Rosso M.-N."/>
            <person name="Henrissat B."/>
            <person name="Hibbett D."/>
            <person name="Martinez A.T."/>
            <person name="Grigoriev I.V."/>
        </authorList>
    </citation>
    <scope>NUCLEOTIDE SEQUENCE</scope>
    <source>
        <strain evidence="1">AH 40177</strain>
    </source>
</reference>
<keyword evidence="2" id="KW-1185">Reference proteome</keyword>
<dbReference type="OrthoDB" id="2971509at2759"/>
<dbReference type="Pfam" id="PF03142">
    <property type="entry name" value="Chitin_synth_2"/>
    <property type="match status" value="1"/>
</dbReference>